<feature type="transmembrane region" description="Helical" evidence="1">
    <location>
        <begin position="40"/>
        <end position="62"/>
    </location>
</feature>
<dbReference type="EMBL" id="JAGGJA010000008">
    <property type="protein sequence ID" value="MCW9707779.1"/>
    <property type="molecule type" value="Genomic_DNA"/>
</dbReference>
<name>A0ABT3PPK3_9BACT</name>
<sequence>MEQSNKNNDWKTPSDAQNIQDSVYRTGIAKLINRIHSTSTIYIVAGLCQVALGLLVIVVAILGYITSLWLSTVLTGIASITTMVGFFLVYHTVSKLHDPDLLLRNAMKRVMESKN</sequence>
<comment type="caution">
    <text evidence="2">The sequence shown here is derived from an EMBL/GenBank/DDBJ whole genome shotgun (WGS) entry which is preliminary data.</text>
</comment>
<keyword evidence="3" id="KW-1185">Reference proteome</keyword>
<reference evidence="2 3" key="1">
    <citation type="submission" date="2021-03" db="EMBL/GenBank/DDBJ databases">
        <title>Aliifodinibius sp. nov., a new bacterium isolated from saline soil.</title>
        <authorList>
            <person name="Galisteo C."/>
            <person name="De La Haba R."/>
            <person name="Sanchez-Porro C."/>
            <person name="Ventosa A."/>
        </authorList>
    </citation>
    <scope>NUCLEOTIDE SEQUENCE [LARGE SCALE GENOMIC DNA]</scope>
    <source>
        <strain evidence="2 3">1BSP15-2V2</strain>
    </source>
</reference>
<evidence type="ECO:0000313" key="3">
    <source>
        <dbReference type="Proteomes" id="UP001207918"/>
    </source>
</evidence>
<feature type="transmembrane region" description="Helical" evidence="1">
    <location>
        <begin position="68"/>
        <end position="90"/>
    </location>
</feature>
<accession>A0ABT3PPK3</accession>
<proteinExistence type="predicted"/>
<evidence type="ECO:0008006" key="4">
    <source>
        <dbReference type="Google" id="ProtNLM"/>
    </source>
</evidence>
<dbReference type="Proteomes" id="UP001207918">
    <property type="component" value="Unassembled WGS sequence"/>
</dbReference>
<evidence type="ECO:0000256" key="1">
    <source>
        <dbReference type="SAM" id="Phobius"/>
    </source>
</evidence>
<organism evidence="2 3">
    <name type="scientific">Fodinibius salsisoli</name>
    <dbReference type="NCBI Taxonomy" id="2820877"/>
    <lineage>
        <taxon>Bacteria</taxon>
        <taxon>Pseudomonadati</taxon>
        <taxon>Balneolota</taxon>
        <taxon>Balneolia</taxon>
        <taxon>Balneolales</taxon>
        <taxon>Balneolaceae</taxon>
        <taxon>Fodinibius</taxon>
    </lineage>
</organism>
<keyword evidence="1" id="KW-1133">Transmembrane helix</keyword>
<keyword evidence="1" id="KW-0812">Transmembrane</keyword>
<keyword evidence="1" id="KW-0472">Membrane</keyword>
<evidence type="ECO:0000313" key="2">
    <source>
        <dbReference type="EMBL" id="MCW9707779.1"/>
    </source>
</evidence>
<protein>
    <recommendedName>
        <fullName evidence="4">Holin-X, holin superfamily III</fullName>
    </recommendedName>
</protein>
<dbReference type="RefSeq" id="WP_265766569.1">
    <property type="nucleotide sequence ID" value="NZ_JAGGJA010000008.1"/>
</dbReference>
<gene>
    <name evidence="2" type="ORF">J6I44_13000</name>
</gene>